<evidence type="ECO:0000256" key="3">
    <source>
        <dbReference type="ARBA" id="ARBA00038874"/>
    </source>
</evidence>
<reference evidence="4 5" key="1">
    <citation type="journal article" date="2011" name="Genome Res.">
        <title>Phylogeny-wide analysis of social amoeba genomes highlights ancient origins for complex intercellular communication.</title>
        <authorList>
            <person name="Heidel A.J."/>
            <person name="Lawal H.M."/>
            <person name="Felder M."/>
            <person name="Schilde C."/>
            <person name="Helps N.R."/>
            <person name="Tunggal B."/>
            <person name="Rivero F."/>
            <person name="John U."/>
            <person name="Schleicher M."/>
            <person name="Eichinger L."/>
            <person name="Platzer M."/>
            <person name="Noegel A.A."/>
            <person name="Schaap P."/>
            <person name="Gloeckner G."/>
        </authorList>
    </citation>
    <scope>NUCLEOTIDE SEQUENCE [LARGE SCALE GENOMIC DNA]</scope>
    <source>
        <strain evidence="5">ATCC 26659 / Pp 5 / PN500</strain>
    </source>
</reference>
<dbReference type="GO" id="GO:0004305">
    <property type="term" value="F:ethanolamine kinase activity"/>
    <property type="evidence" value="ECO:0007669"/>
    <property type="project" value="UniProtKB-EC"/>
</dbReference>
<dbReference type="AlphaFoldDB" id="D3BCF4"/>
<dbReference type="PANTHER" id="PTHR22603">
    <property type="entry name" value="CHOLINE/ETHANOALAMINE KINASE"/>
    <property type="match status" value="1"/>
</dbReference>
<dbReference type="PANTHER" id="PTHR22603:SF66">
    <property type="entry name" value="ETHANOLAMINE KINASE"/>
    <property type="match status" value="1"/>
</dbReference>
<organism evidence="4 5">
    <name type="scientific">Heterostelium pallidum (strain ATCC 26659 / Pp 5 / PN500)</name>
    <name type="common">Cellular slime mold</name>
    <name type="synonym">Polysphondylium pallidum</name>
    <dbReference type="NCBI Taxonomy" id="670386"/>
    <lineage>
        <taxon>Eukaryota</taxon>
        <taxon>Amoebozoa</taxon>
        <taxon>Evosea</taxon>
        <taxon>Eumycetozoa</taxon>
        <taxon>Dictyostelia</taxon>
        <taxon>Acytosteliales</taxon>
        <taxon>Acytosteliaceae</taxon>
        <taxon>Heterostelium</taxon>
    </lineage>
</organism>
<keyword evidence="5" id="KW-1185">Reference proteome</keyword>
<comment type="pathway">
    <text evidence="1">Phospholipid metabolism; phosphatidylethanolamine biosynthesis; phosphatidylethanolamine from ethanolamine: step 1/3.</text>
</comment>
<keyword evidence="4" id="KW-0808">Transferase</keyword>
<dbReference type="InParanoid" id="D3BCF4"/>
<dbReference type="RefSeq" id="XP_020433062.1">
    <property type="nucleotide sequence ID" value="XM_020577042.1"/>
</dbReference>
<dbReference type="Gene3D" id="3.90.1200.10">
    <property type="match status" value="1"/>
</dbReference>
<dbReference type="EMBL" id="ADBJ01000027">
    <property type="protein sequence ID" value="EFA80944.1"/>
    <property type="molecule type" value="Genomic_DNA"/>
</dbReference>
<dbReference type="CDD" id="cd05157">
    <property type="entry name" value="ETNK_euk"/>
    <property type="match status" value="1"/>
</dbReference>
<proteinExistence type="inferred from homology"/>
<comment type="similarity">
    <text evidence="2">Belongs to the choline/ethanolamine kinase family.</text>
</comment>
<evidence type="ECO:0000256" key="1">
    <source>
        <dbReference type="ARBA" id="ARBA00037883"/>
    </source>
</evidence>
<dbReference type="SUPFAM" id="SSF56112">
    <property type="entry name" value="Protein kinase-like (PK-like)"/>
    <property type="match status" value="1"/>
</dbReference>
<dbReference type="EC" id="2.7.1.82" evidence="3"/>
<dbReference type="Pfam" id="PF01633">
    <property type="entry name" value="Choline_kinase"/>
    <property type="match status" value="1"/>
</dbReference>
<dbReference type="FunCoup" id="D3BCF4">
    <property type="interactions" value="125"/>
</dbReference>
<dbReference type="Gene3D" id="3.30.200.20">
    <property type="entry name" value="Phosphorylase Kinase, domain 1"/>
    <property type="match status" value="1"/>
</dbReference>
<evidence type="ECO:0000256" key="2">
    <source>
        <dbReference type="ARBA" id="ARBA00038211"/>
    </source>
</evidence>
<sequence>MNSIEELVIPSTNLPTLKGGPTHVTHEVVHPAETEEENATYNQLMSVIKELVDEDFDINDITFKPMTGGVTNTLFKCSFVNNQGQKKTIIIRLYGKGSENFIDRKAESYIQFLLSGNGVGPKFYGTFKNGCIYGFVEGDQLELVDLDNPNILQLIAQETRKWHSLDLNLKKQPSLLIYLNTWIENVKTLLKTEKVDINVDYYIKETEEFVKFITTKYKHPRHINFCHNDLIPRNMIYNSGNDVVKYIDFEYSGYNYRGFDIGNFFCEFSGLDLDYTRYPKMNVQKEFINYYLSANGDQPTEEEIHELYIEANHFTLGSHLMWGFWGIVQNFNSTIEFDYIGYALKRFQQYDLVKKKVYNL</sequence>
<dbReference type="OMA" id="IETSIDY"/>
<dbReference type="GO" id="GO:0005737">
    <property type="term" value="C:cytoplasm"/>
    <property type="evidence" value="ECO:0007669"/>
    <property type="project" value="TreeGrafter"/>
</dbReference>
<gene>
    <name evidence="4" type="primary">etnkB</name>
    <name evidence="4" type="ORF">PPL_06179</name>
</gene>
<dbReference type="Proteomes" id="UP000001396">
    <property type="component" value="Unassembled WGS sequence"/>
</dbReference>
<protein>
    <recommendedName>
        <fullName evidence="3">ethanolamine kinase</fullName>
        <ecNumber evidence="3">2.7.1.82</ecNumber>
    </recommendedName>
</protein>
<name>D3BCF4_HETP5</name>
<keyword evidence="4" id="KW-0418">Kinase</keyword>
<dbReference type="STRING" id="670386.D3BCF4"/>
<evidence type="ECO:0000313" key="4">
    <source>
        <dbReference type="EMBL" id="EFA80944.1"/>
    </source>
</evidence>
<comment type="caution">
    <text evidence="4">The sequence shown here is derived from an EMBL/GenBank/DDBJ whole genome shotgun (WGS) entry which is preliminary data.</text>
</comment>
<evidence type="ECO:0000313" key="5">
    <source>
        <dbReference type="Proteomes" id="UP000001396"/>
    </source>
</evidence>
<dbReference type="InterPro" id="IPR011009">
    <property type="entry name" value="Kinase-like_dom_sf"/>
</dbReference>
<accession>D3BCF4</accession>
<dbReference type="GO" id="GO:0006646">
    <property type="term" value="P:phosphatidylethanolamine biosynthetic process"/>
    <property type="evidence" value="ECO:0007669"/>
    <property type="project" value="TreeGrafter"/>
</dbReference>
<dbReference type="GeneID" id="31361662"/>